<dbReference type="STRING" id="1684307.A0A316UBS2"/>
<dbReference type="PANTHER" id="PTHR43465:SF2">
    <property type="entry name" value="DUF1680 DOMAIN PROTEIN (AFU_ORTHOLOGUE AFUA_1G08910)"/>
    <property type="match status" value="1"/>
</dbReference>
<evidence type="ECO:0000259" key="1">
    <source>
        <dbReference type="Pfam" id="PF07944"/>
    </source>
</evidence>
<dbReference type="InterPro" id="IPR049049">
    <property type="entry name" value="Beta-AFase-like_GH127_C"/>
</dbReference>
<dbReference type="Proteomes" id="UP000245942">
    <property type="component" value="Unassembled WGS sequence"/>
</dbReference>
<dbReference type="EMBL" id="KZ819322">
    <property type="protein sequence ID" value="PWN22619.1"/>
    <property type="molecule type" value="Genomic_DNA"/>
</dbReference>
<evidence type="ECO:0000313" key="4">
    <source>
        <dbReference type="Proteomes" id="UP000245942"/>
    </source>
</evidence>
<proteinExistence type="predicted"/>
<dbReference type="RefSeq" id="XP_025349779.1">
    <property type="nucleotide sequence ID" value="XM_025494769.1"/>
</dbReference>
<feature type="domain" description="Non-reducing end beta-L-arabinofuranosidase-like GH127 C-terminal" evidence="2">
    <location>
        <begin position="530"/>
        <end position="667"/>
    </location>
</feature>
<dbReference type="AlphaFoldDB" id="A0A316UBS2"/>
<dbReference type="PANTHER" id="PTHR43465">
    <property type="entry name" value="DUF1680 DOMAIN PROTEIN (AFU_ORTHOLOGUE AFUA_1G08910)"/>
    <property type="match status" value="1"/>
</dbReference>
<name>A0A316UBS2_9BASI</name>
<reference evidence="3 4" key="1">
    <citation type="journal article" date="2018" name="Mol. Biol. Evol.">
        <title>Broad Genomic Sampling Reveals a Smut Pathogenic Ancestry of the Fungal Clade Ustilaginomycotina.</title>
        <authorList>
            <person name="Kijpornyongpan T."/>
            <person name="Mondo S.J."/>
            <person name="Barry K."/>
            <person name="Sandor L."/>
            <person name="Lee J."/>
            <person name="Lipzen A."/>
            <person name="Pangilinan J."/>
            <person name="LaButti K."/>
            <person name="Hainaut M."/>
            <person name="Henrissat B."/>
            <person name="Grigoriev I.V."/>
            <person name="Spatafora J.W."/>
            <person name="Aime M.C."/>
        </authorList>
    </citation>
    <scope>NUCLEOTIDE SEQUENCE [LARGE SCALE GENOMIC DNA]</scope>
    <source>
        <strain evidence="3 4">MCA 4718</strain>
    </source>
</reference>
<dbReference type="OrthoDB" id="654211at2759"/>
<dbReference type="InterPro" id="IPR012878">
    <property type="entry name" value="Beta-AFase-like_GH127_cat"/>
</dbReference>
<accession>A0A316UBS2</accession>
<feature type="domain" description="Non-reducing end beta-L-arabinofuranosidase-like GH127 catalytic" evidence="1">
    <location>
        <begin position="19"/>
        <end position="431"/>
    </location>
</feature>
<protein>
    <submittedName>
        <fullName evidence="3">DUF1680-domain-containing protein</fullName>
    </submittedName>
</protein>
<dbReference type="InterPro" id="IPR008928">
    <property type="entry name" value="6-hairpin_glycosidase_sf"/>
</dbReference>
<evidence type="ECO:0000313" key="3">
    <source>
        <dbReference type="EMBL" id="PWN22619.1"/>
    </source>
</evidence>
<gene>
    <name evidence="3" type="ORF">BCV69DRAFT_310143</name>
</gene>
<dbReference type="SUPFAM" id="SSF48208">
    <property type="entry name" value="Six-hairpin glycosidases"/>
    <property type="match status" value="1"/>
</dbReference>
<dbReference type="InterPro" id="IPR049174">
    <property type="entry name" value="Beta-AFase-like"/>
</dbReference>
<dbReference type="GO" id="GO:0005975">
    <property type="term" value="P:carbohydrate metabolic process"/>
    <property type="evidence" value="ECO:0007669"/>
    <property type="project" value="InterPro"/>
</dbReference>
<evidence type="ECO:0000259" key="2">
    <source>
        <dbReference type="Pfam" id="PF20737"/>
    </source>
</evidence>
<dbReference type="Pfam" id="PF20737">
    <property type="entry name" value="Glyco_hydro127C"/>
    <property type="match status" value="1"/>
</dbReference>
<dbReference type="Pfam" id="PF07944">
    <property type="entry name" value="Beta-AFase-like_GH127_cat"/>
    <property type="match status" value="1"/>
</dbReference>
<organism evidence="3 4">
    <name type="scientific">Pseudomicrostroma glucosiphilum</name>
    <dbReference type="NCBI Taxonomy" id="1684307"/>
    <lineage>
        <taxon>Eukaryota</taxon>
        <taxon>Fungi</taxon>
        <taxon>Dikarya</taxon>
        <taxon>Basidiomycota</taxon>
        <taxon>Ustilaginomycotina</taxon>
        <taxon>Exobasidiomycetes</taxon>
        <taxon>Microstromatales</taxon>
        <taxon>Microstromatales incertae sedis</taxon>
        <taxon>Pseudomicrostroma</taxon>
    </lineage>
</organism>
<keyword evidence="4" id="KW-1185">Reference proteome</keyword>
<sequence>MSTAARYPHDRFRNTQVSDDSFWGRWRTVAREVTLPVQLKMLRDTGRYDAFNLKPIDYYKTPYTVWPVPDWLFWESDVAKWVEGTCYFLHTHPNKELRGHVDYLVDLIEAAQQKDGYLNIHFVVNEPDKRWSNLRDLHELYNGGHLIEAALAHHQLTGSEQFLNVMLRFVHYCASVFGPAEQGKKPGYPGHPEIELALLRLYDRTGDQTSYDLARFFINERGSDGGKYYVDEQAARGEHPQLAPAMMPKKGSYWYMQAHALIKDQKTIEGHSVRAGYLLTAVADLVEMQQKGKGGEETQDLLVALYRLWNNMVTEKMYITGGTGSIKQWEGFSDIGYFLPQATDEGGCYAETCSAISVFMVAERMLALKLDGTVADVAERALYNASVTAGMSADGHSFTYVNQLASSQADFCERHSWFQCACCPPNVLRSLGIIGGFLWSPVGQSGDIAIHQYFDGEIEHGDTKVKITTKYPWNGKVVIDVTGSKTVHVRIPGWASEKYTVSPQPATKLADGYIALSQGSTTLSLPLEPRLVASHPYTGQDTLTLLYGPLVYCLEDVDNAWESNHFKDLCLSADLDLSSLKMEHRDKEGVTFIHAPTAGYHLQQLQVVTAAPPSQGSNGHAKSAQGSVVSLGMNDVASKRSYEELEGQGKDLIFVPYYYRANRRKEGVQMRTSLRRKV</sequence>
<dbReference type="GeneID" id="37016503"/>